<keyword evidence="4" id="KW-1185">Reference proteome</keyword>
<protein>
    <submittedName>
        <fullName evidence="3">Sn-glycerol-3-phosphate import ATP-binding protein UgpC</fullName>
    </submittedName>
</protein>
<dbReference type="PANTHER" id="PTHR43875">
    <property type="entry name" value="MALTODEXTRIN IMPORT ATP-BINDING PROTEIN MSMX"/>
    <property type="match status" value="1"/>
</dbReference>
<dbReference type="Proteomes" id="UP001143364">
    <property type="component" value="Unassembled WGS sequence"/>
</dbReference>
<dbReference type="Gene3D" id="2.40.50.100">
    <property type="match status" value="1"/>
</dbReference>
<dbReference type="InterPro" id="IPR003439">
    <property type="entry name" value="ABC_transporter-like_ATP-bd"/>
</dbReference>
<dbReference type="GO" id="GO:0055052">
    <property type="term" value="C:ATP-binding cassette (ABC) transporter complex, substrate-binding subunit-containing"/>
    <property type="evidence" value="ECO:0007669"/>
    <property type="project" value="TreeGrafter"/>
</dbReference>
<gene>
    <name evidence="3" type="primary">ugpC</name>
    <name evidence="3" type="ORF">GCM10008171_19320</name>
</gene>
<dbReference type="EMBL" id="BSFK01000010">
    <property type="protein sequence ID" value="GLK76678.1"/>
    <property type="molecule type" value="Genomic_DNA"/>
</dbReference>
<keyword evidence="3" id="KW-0547">Nucleotide-binding</keyword>
<reference evidence="3" key="1">
    <citation type="journal article" date="2014" name="Int. J. Syst. Evol. Microbiol.">
        <title>Complete genome sequence of Corynebacterium casei LMG S-19264T (=DSM 44701T), isolated from a smear-ripened cheese.</title>
        <authorList>
            <consortium name="US DOE Joint Genome Institute (JGI-PGF)"/>
            <person name="Walter F."/>
            <person name="Albersmeier A."/>
            <person name="Kalinowski J."/>
            <person name="Ruckert C."/>
        </authorList>
    </citation>
    <scope>NUCLEOTIDE SEQUENCE</scope>
    <source>
        <strain evidence="3">VKM B-2555</strain>
    </source>
</reference>
<dbReference type="Pfam" id="PF00005">
    <property type="entry name" value="ABC_tran"/>
    <property type="match status" value="1"/>
</dbReference>
<dbReference type="InterPro" id="IPR027417">
    <property type="entry name" value="P-loop_NTPase"/>
</dbReference>
<dbReference type="InterPro" id="IPR012340">
    <property type="entry name" value="NA-bd_OB-fold"/>
</dbReference>
<feature type="domain" description="ABC transporter" evidence="2">
    <location>
        <begin position="1"/>
        <end position="229"/>
    </location>
</feature>
<sequence>MSGVVFDDVVAGAGRLNGLSFAAPAGTIVALVGGDRAARRLALDLLTGAARPASGEVRIGDFAARSFGSPLPHGVALSLDGADFAPRRNLYDAIASGLRQRGLSRAEAEARALHAADRYGLGGALATRARDASLPHLRRTALARAFAHRPPAIVADEPFADRALGEAAAELRALRDATGATLVVAVGDAGAAIALADAAVLLRDGRAEASGAPTALYERPPTVAASGFGPYGMNVLPVRANQTGLSLEDGTTLGGASVRTGATFALLGVRPEHLFPWEGDMPPEHGARLPVIVENVQSTGADLFATGRIGAFSVTARLPAGTSLTVGAPAQFGVKGEHLHMFDPRTGERLA</sequence>
<dbReference type="Pfam" id="PF08402">
    <property type="entry name" value="TOBE_2"/>
    <property type="match status" value="1"/>
</dbReference>
<dbReference type="RefSeq" id="WP_271204551.1">
    <property type="nucleotide sequence ID" value="NZ_BSFK01000010.1"/>
</dbReference>
<evidence type="ECO:0000313" key="3">
    <source>
        <dbReference type="EMBL" id="GLK76678.1"/>
    </source>
</evidence>
<dbReference type="InterPro" id="IPR008995">
    <property type="entry name" value="Mo/tungstate-bd_C_term_dom"/>
</dbReference>
<comment type="caution">
    <text evidence="3">The sequence shown here is derived from an EMBL/GenBank/DDBJ whole genome shotgun (WGS) entry which is preliminary data.</text>
</comment>
<dbReference type="GO" id="GO:0016887">
    <property type="term" value="F:ATP hydrolysis activity"/>
    <property type="evidence" value="ECO:0007669"/>
    <property type="project" value="InterPro"/>
</dbReference>
<keyword evidence="3" id="KW-0067">ATP-binding</keyword>
<reference evidence="3" key="2">
    <citation type="submission" date="2023-01" db="EMBL/GenBank/DDBJ databases">
        <authorList>
            <person name="Sun Q."/>
            <person name="Evtushenko L."/>
        </authorList>
    </citation>
    <scope>NUCLEOTIDE SEQUENCE</scope>
    <source>
        <strain evidence="3">VKM B-2555</strain>
    </source>
</reference>
<evidence type="ECO:0000259" key="2">
    <source>
        <dbReference type="PROSITE" id="PS50893"/>
    </source>
</evidence>
<dbReference type="SUPFAM" id="SSF52540">
    <property type="entry name" value="P-loop containing nucleoside triphosphate hydrolases"/>
    <property type="match status" value="1"/>
</dbReference>
<comment type="similarity">
    <text evidence="1">Belongs to the ABC transporter superfamily.</text>
</comment>
<proteinExistence type="inferred from homology"/>
<dbReference type="PROSITE" id="PS50893">
    <property type="entry name" value="ABC_TRANSPORTER_2"/>
    <property type="match status" value="1"/>
</dbReference>
<dbReference type="SUPFAM" id="SSF50331">
    <property type="entry name" value="MOP-like"/>
    <property type="match status" value="1"/>
</dbReference>
<name>A0A9W6N3V0_9HYPH</name>
<evidence type="ECO:0000313" key="4">
    <source>
        <dbReference type="Proteomes" id="UP001143364"/>
    </source>
</evidence>
<accession>A0A9W6N3V0</accession>
<dbReference type="GO" id="GO:0005524">
    <property type="term" value="F:ATP binding"/>
    <property type="evidence" value="ECO:0007669"/>
    <property type="project" value="UniProtKB-KW"/>
</dbReference>
<dbReference type="AlphaFoldDB" id="A0A9W6N3V0"/>
<organism evidence="3 4">
    <name type="scientific">Methylopila jiangsuensis</name>
    <dbReference type="NCBI Taxonomy" id="586230"/>
    <lineage>
        <taxon>Bacteria</taxon>
        <taxon>Pseudomonadati</taxon>
        <taxon>Pseudomonadota</taxon>
        <taxon>Alphaproteobacteria</taxon>
        <taxon>Hyphomicrobiales</taxon>
        <taxon>Methylopilaceae</taxon>
        <taxon>Methylopila</taxon>
    </lineage>
</organism>
<dbReference type="PANTHER" id="PTHR43875:SF1">
    <property type="entry name" value="OSMOPROTECTIVE COMPOUNDS UPTAKE ATP-BINDING PROTEIN GGTA"/>
    <property type="match status" value="1"/>
</dbReference>
<evidence type="ECO:0000256" key="1">
    <source>
        <dbReference type="ARBA" id="ARBA00005417"/>
    </source>
</evidence>
<dbReference type="InterPro" id="IPR013611">
    <property type="entry name" value="Transp-assoc_OB_typ2"/>
</dbReference>
<dbReference type="Gene3D" id="2.40.50.140">
    <property type="entry name" value="Nucleic acid-binding proteins"/>
    <property type="match status" value="1"/>
</dbReference>
<dbReference type="InterPro" id="IPR047641">
    <property type="entry name" value="ABC_transpr_MalK/UgpC-like"/>
</dbReference>
<dbReference type="Gene3D" id="3.40.50.300">
    <property type="entry name" value="P-loop containing nucleotide triphosphate hydrolases"/>
    <property type="match status" value="1"/>
</dbReference>